<dbReference type="InterPro" id="IPR015943">
    <property type="entry name" value="WD40/YVTN_repeat-like_dom_sf"/>
</dbReference>
<feature type="region of interest" description="Disordered" evidence="1">
    <location>
        <begin position="1"/>
        <end position="21"/>
    </location>
</feature>
<keyword evidence="2" id="KW-1133">Transmembrane helix</keyword>
<feature type="transmembrane region" description="Helical" evidence="2">
    <location>
        <begin position="61"/>
        <end position="81"/>
    </location>
</feature>
<dbReference type="InterPro" id="IPR011047">
    <property type="entry name" value="Quinoprotein_ADH-like_sf"/>
</dbReference>
<evidence type="ECO:0000256" key="1">
    <source>
        <dbReference type="SAM" id="MobiDB-lite"/>
    </source>
</evidence>
<dbReference type="RefSeq" id="WP_188038958.1">
    <property type="nucleotide sequence ID" value="NZ_JACVHF010000003.1"/>
</dbReference>
<protein>
    <submittedName>
        <fullName evidence="3">Uncharacterized protein</fullName>
    </submittedName>
</protein>
<dbReference type="SUPFAM" id="SSF50998">
    <property type="entry name" value="Quinoprotein alcohol dehydrogenase-like"/>
    <property type="match status" value="1"/>
</dbReference>
<keyword evidence="2" id="KW-0812">Transmembrane</keyword>
<dbReference type="Proteomes" id="UP000617402">
    <property type="component" value="Unassembled WGS sequence"/>
</dbReference>
<keyword evidence="2" id="KW-0472">Membrane</keyword>
<evidence type="ECO:0000313" key="4">
    <source>
        <dbReference type="Proteomes" id="UP000617402"/>
    </source>
</evidence>
<proteinExistence type="predicted"/>
<evidence type="ECO:0000256" key="2">
    <source>
        <dbReference type="SAM" id="Phobius"/>
    </source>
</evidence>
<dbReference type="EMBL" id="JACVHF010000003">
    <property type="protein sequence ID" value="MBC9783807.1"/>
    <property type="molecule type" value="Genomic_DNA"/>
</dbReference>
<sequence length="423" mass="46335">MEHQSNLPFSEKTPLKEDEFRSKRRGKIVAAGFQQGADGTIVPSLPPYKYKRRKNRSRKQVIFSTTALSLLLVGALAGAWYTGILKTPSYLGTISHIFDREVTTGVVSEPIEDTLPSNPVEEHQQESTVVTTPPVAETGSWEKGVLFEGAWVVPQEIDKKGNKQRSVRVLPLQSGEFLVNIPEDGTLSALDKEGKVLWTKQPEPWGVSGKQRVQRSWDGLVRASDGRAVTFTKGVESAIWWSSAQQPDEERPLPPARTKLPLTISADNYYVNLTWNEQGCDILDSWGTVKGKITFPKTHFSPTAAVPMAEGRLLMANVDGLLYVINKEGLIENKIGPSKAGEKAAIKSLAVDPKGYVFVGAGDRVEIWKSSGEFVFGFTVDGGCASVALSEEGKLYVGDLSGKIKIFSAVRPGNLKVMSKYPE</sequence>
<dbReference type="Gene3D" id="2.130.10.10">
    <property type="entry name" value="YVTN repeat-like/Quinoprotein amine dehydrogenase"/>
    <property type="match status" value="1"/>
</dbReference>
<organism evidence="3 4">
    <name type="scientific">Heliobacterium chlorum</name>
    <dbReference type="NCBI Taxonomy" id="2698"/>
    <lineage>
        <taxon>Bacteria</taxon>
        <taxon>Bacillati</taxon>
        <taxon>Bacillota</taxon>
        <taxon>Clostridia</taxon>
        <taxon>Eubacteriales</taxon>
        <taxon>Heliobacteriaceae</taxon>
        <taxon>Heliobacterium</taxon>
    </lineage>
</organism>
<comment type="caution">
    <text evidence="3">The sequence shown here is derived from an EMBL/GenBank/DDBJ whole genome shotgun (WGS) entry which is preliminary data.</text>
</comment>
<gene>
    <name evidence="3" type="ORF">H1S01_04685</name>
</gene>
<accession>A0ABR7T0U8</accession>
<reference evidence="3 4" key="1">
    <citation type="submission" date="2020-07" db="EMBL/GenBank/DDBJ databases">
        <title>Draft whole-genome sequence of Heliobacterium chlorum DSM 3682, type strain.</title>
        <authorList>
            <person name="Kyndt J.A."/>
            <person name="Meyer T.E."/>
            <person name="Imhoff J.F."/>
        </authorList>
    </citation>
    <scope>NUCLEOTIDE SEQUENCE [LARGE SCALE GENOMIC DNA]</scope>
    <source>
        <strain evidence="3 4">DSM 3682</strain>
    </source>
</reference>
<evidence type="ECO:0000313" key="3">
    <source>
        <dbReference type="EMBL" id="MBC9783807.1"/>
    </source>
</evidence>
<name>A0ABR7T0U8_HELCL</name>
<keyword evidence="4" id="KW-1185">Reference proteome</keyword>